<dbReference type="SUPFAM" id="SSF47473">
    <property type="entry name" value="EF-hand"/>
    <property type="match status" value="1"/>
</dbReference>
<reference evidence="1 2" key="1">
    <citation type="submission" date="2019-06" db="EMBL/GenBank/DDBJ databases">
        <title>Genomics analysis of Aphanomyces spp. identifies a new class of oomycete effector associated with host adaptation.</title>
        <authorList>
            <person name="Gaulin E."/>
        </authorList>
    </citation>
    <scope>NUCLEOTIDE SEQUENCE [LARGE SCALE GENOMIC DNA]</scope>
    <source>
        <strain evidence="1 2">E</strain>
    </source>
</reference>
<comment type="caution">
    <text evidence="1">The sequence shown here is derived from an EMBL/GenBank/DDBJ whole genome shotgun (WGS) entry which is preliminary data.</text>
</comment>
<name>A0A6A5AXE3_APHAT</name>
<gene>
    <name evidence="1" type="ORF">AaE_002059</name>
</gene>
<dbReference type="AlphaFoldDB" id="A0A6A5AXE3"/>
<evidence type="ECO:0000313" key="1">
    <source>
        <dbReference type="EMBL" id="KAF0774243.1"/>
    </source>
</evidence>
<evidence type="ECO:0000313" key="2">
    <source>
        <dbReference type="Proteomes" id="UP000469452"/>
    </source>
</evidence>
<dbReference type="Proteomes" id="UP000469452">
    <property type="component" value="Unassembled WGS sequence"/>
</dbReference>
<proteinExistence type="predicted"/>
<protein>
    <submittedName>
        <fullName evidence="1">Uncharacterized protein</fullName>
    </submittedName>
</protein>
<organism evidence="1 2">
    <name type="scientific">Aphanomyces astaci</name>
    <name type="common">Crayfish plague agent</name>
    <dbReference type="NCBI Taxonomy" id="112090"/>
    <lineage>
        <taxon>Eukaryota</taxon>
        <taxon>Sar</taxon>
        <taxon>Stramenopiles</taxon>
        <taxon>Oomycota</taxon>
        <taxon>Saprolegniomycetes</taxon>
        <taxon>Saprolegniales</taxon>
        <taxon>Verrucalvaceae</taxon>
        <taxon>Aphanomyces</taxon>
    </lineage>
</organism>
<sequence>MLASLHHRIGLTNTVKSVLQVAADETKDTEMNAAVQRYLHTISGQHAVNSTVLTLRALRIQTHTSTGTQGDAFVSGLVRLLACVHDRKDPGTKTQLFVVPVASLAALLRLLHRPVSAADVSVAVKALDPSHSGRIDEVILVSWLQQKQHVNHPRRRRGFRTWKQAARVVEVANYRHHLSNGGLEWMDEDQDLVSMTQARAWVRRFKTYLSTADGKVTLAQEITALKQRLDPKGPIESRAGVVYDALSVTSSERLERNELVHALAAVGCFMLERRLWPVLDPDKSGAISRDAFLMWYPTVHVFENPTRLALTTTLNVASLGRAVVAIRFDRSRQHITVPKSEAYCASTIGMPQVRQEAVRIAHLWQMRRTQRLHDSNACVAFAFDMVGSPTRTVHSSVIVGLLYFANCPFDDESIHALSRRQDGQIDEAAVLNWLRERNQTLRGSVGKRLAGRIPWLRRKDKILRLAQAVVENRRLGAICP</sequence>
<dbReference type="InterPro" id="IPR011992">
    <property type="entry name" value="EF-hand-dom_pair"/>
</dbReference>
<accession>A0A6A5AXE3</accession>
<dbReference type="EMBL" id="VJMI01004182">
    <property type="protein sequence ID" value="KAF0774243.1"/>
    <property type="molecule type" value="Genomic_DNA"/>
</dbReference>